<sequence>MRWYLPLLIVSSCTAEVILQKSSNIPVCGQKFSLYWFLKPAHDVITISVESIKVLVLKNTLLLCF</sequence>
<accession>A0A1L2KGE6</accession>
<name>A0A1L2KGE6_CVH22</name>
<gene>
    <name evidence="1" type="primary">ORF8</name>
</gene>
<proteinExistence type="predicted"/>
<dbReference type="EMBL" id="KY073748">
    <property type="protein sequence ID" value="APD51512.1"/>
    <property type="molecule type" value="Genomic_RNA"/>
</dbReference>
<organism evidence="1">
    <name type="scientific">229E-related bat coronavirus</name>
    <dbReference type="NCBI Taxonomy" id="1739614"/>
    <lineage>
        <taxon>Viruses</taxon>
        <taxon>Riboviria</taxon>
        <taxon>Orthornavirae</taxon>
        <taxon>Pisuviricota</taxon>
        <taxon>Pisoniviricetes</taxon>
        <taxon>Nidovirales</taxon>
        <taxon>Cornidovirineae</taxon>
        <taxon>Coronaviridae</taxon>
        <taxon>Orthocoronavirinae</taxon>
        <taxon>Alphacoronavirus</taxon>
        <taxon>Duvinacovirus</taxon>
        <taxon>Alphacoronavirus chicagoense</taxon>
        <taxon>Human coronavirus 229E</taxon>
    </lineage>
</organism>
<protein>
    <submittedName>
        <fullName evidence="1">ORF8 protein</fullName>
    </submittedName>
</protein>
<evidence type="ECO:0000313" key="1">
    <source>
        <dbReference type="EMBL" id="APD51512.1"/>
    </source>
</evidence>
<reference evidence="1" key="1">
    <citation type="submission" date="2016-11" db="EMBL/GenBank/DDBJ databases">
        <title>Surveillance of bat coronaviruses in Kenya identifies relatives of human coronaviruses NL63 and 229E and their recombination history.</title>
        <authorList>
            <person name="Tao Y."/>
            <person name="Shi M."/>
            <person name="Chommanard C."/>
            <person name="Queen K."/>
            <person name="Zhang J."/>
            <person name="Markotter W."/>
            <person name="Kuzmin I.V."/>
            <person name="Holmes E.C."/>
            <person name="Tong S."/>
        </authorList>
    </citation>
    <scope>NUCLEOTIDE SEQUENCE</scope>
    <source>
        <strain evidence="1">BtKY229E-8</strain>
    </source>
</reference>